<gene>
    <name evidence="1" type="ORF">MNB_SV-13-1237</name>
</gene>
<keyword evidence="1" id="KW-0449">Lipoprotein</keyword>
<sequence>MKKIILILLSILTISSAVSKVELDAEVAEAIKTFNTEIIGGEQFLKKSKGYLIFPSVIKAGLVIGGEHGEGVLIENNKNLDKTYYSMTSASIGLQAGVQQTTYIIAFTSEKMLYNFKVSNGIEGAIDSSIAFVQWGKAKDISSLSFEKPIIMFAFNQMGLMYNLNVKGTKFEQIEK</sequence>
<dbReference type="AlphaFoldDB" id="A0A1W1D1K0"/>
<accession>A0A1W1D1K0</accession>
<dbReference type="CDD" id="cd11524">
    <property type="entry name" value="SYLF"/>
    <property type="match status" value="1"/>
</dbReference>
<evidence type="ECO:0000313" key="1">
    <source>
        <dbReference type="EMBL" id="SFV71899.1"/>
    </source>
</evidence>
<protein>
    <submittedName>
        <fullName evidence="1">Putative lipoprotein</fullName>
    </submittedName>
</protein>
<dbReference type="EMBL" id="FPHM01000327">
    <property type="protein sequence ID" value="SFV71899.1"/>
    <property type="molecule type" value="Genomic_DNA"/>
</dbReference>
<reference evidence="1" key="1">
    <citation type="submission" date="2016-10" db="EMBL/GenBank/DDBJ databases">
        <authorList>
            <person name="de Groot N.N."/>
        </authorList>
    </citation>
    <scope>NUCLEOTIDE SEQUENCE</scope>
</reference>
<organism evidence="1">
    <name type="scientific">hydrothermal vent metagenome</name>
    <dbReference type="NCBI Taxonomy" id="652676"/>
    <lineage>
        <taxon>unclassified sequences</taxon>
        <taxon>metagenomes</taxon>
        <taxon>ecological metagenomes</taxon>
    </lineage>
</organism>
<proteinExistence type="predicted"/>
<name>A0A1W1D1K0_9ZZZZ</name>